<dbReference type="RefSeq" id="XP_022140361.1">
    <property type="nucleotide sequence ID" value="XM_022284669.1"/>
</dbReference>
<dbReference type="GO" id="GO:0005634">
    <property type="term" value="C:nucleus"/>
    <property type="evidence" value="ECO:0007669"/>
    <property type="project" value="UniProtKB-SubCell"/>
</dbReference>
<feature type="region of interest" description="Disordered" evidence="3">
    <location>
        <begin position="70"/>
        <end position="99"/>
    </location>
</feature>
<dbReference type="GO" id="GO:0045893">
    <property type="term" value="P:positive regulation of DNA-templated transcription"/>
    <property type="evidence" value="ECO:0007669"/>
    <property type="project" value="InterPro"/>
</dbReference>
<dbReference type="OrthoDB" id="60033at2759"/>
<protein>
    <submittedName>
        <fullName evidence="5">Probable transcription factor GLK2</fullName>
    </submittedName>
</protein>
<comment type="subcellular location">
    <subcellularLocation>
        <location evidence="1">Nucleus</location>
    </subcellularLocation>
</comment>
<dbReference type="GO" id="GO:0000976">
    <property type="term" value="F:transcription cis-regulatory region binding"/>
    <property type="evidence" value="ECO:0007669"/>
    <property type="project" value="TreeGrafter"/>
</dbReference>
<evidence type="ECO:0000313" key="4">
    <source>
        <dbReference type="Proteomes" id="UP000504603"/>
    </source>
</evidence>
<dbReference type="GO" id="GO:0003700">
    <property type="term" value="F:DNA-binding transcription factor activity"/>
    <property type="evidence" value="ECO:0007669"/>
    <property type="project" value="InterPro"/>
</dbReference>
<dbReference type="AlphaFoldDB" id="A0A6J1CFV4"/>
<accession>A0A6J1CFV4</accession>
<dbReference type="InterPro" id="IPR044825">
    <property type="entry name" value="GLK1/2-like"/>
</dbReference>
<evidence type="ECO:0000313" key="5">
    <source>
        <dbReference type="RefSeq" id="XP_022140361.1"/>
    </source>
</evidence>
<dbReference type="PANTHER" id="PTHR31312:SF1">
    <property type="entry name" value="TRANSCRIPTION ACTIVATOR GLK1"/>
    <property type="match status" value="1"/>
</dbReference>
<gene>
    <name evidence="5" type="primary">LOC111011055</name>
</gene>
<dbReference type="Proteomes" id="UP000504603">
    <property type="component" value="Unplaced"/>
</dbReference>
<evidence type="ECO:0000256" key="1">
    <source>
        <dbReference type="ARBA" id="ARBA00004123"/>
    </source>
</evidence>
<organism evidence="4 5">
    <name type="scientific">Momordica charantia</name>
    <name type="common">Bitter gourd</name>
    <name type="synonym">Balsam pear</name>
    <dbReference type="NCBI Taxonomy" id="3673"/>
    <lineage>
        <taxon>Eukaryota</taxon>
        <taxon>Viridiplantae</taxon>
        <taxon>Streptophyta</taxon>
        <taxon>Embryophyta</taxon>
        <taxon>Tracheophyta</taxon>
        <taxon>Spermatophyta</taxon>
        <taxon>Magnoliopsida</taxon>
        <taxon>eudicotyledons</taxon>
        <taxon>Gunneridae</taxon>
        <taxon>Pentapetalae</taxon>
        <taxon>rosids</taxon>
        <taxon>fabids</taxon>
        <taxon>Cucurbitales</taxon>
        <taxon>Cucurbitaceae</taxon>
        <taxon>Momordiceae</taxon>
        <taxon>Momordica</taxon>
    </lineage>
</organism>
<keyword evidence="2" id="KW-0238">DNA-binding</keyword>
<evidence type="ECO:0000256" key="3">
    <source>
        <dbReference type="SAM" id="MobiDB-lite"/>
    </source>
</evidence>
<dbReference type="GeneID" id="111011055"/>
<evidence type="ECO:0000256" key="2">
    <source>
        <dbReference type="ARBA" id="ARBA00023125"/>
    </source>
</evidence>
<reference evidence="5" key="1">
    <citation type="submission" date="2025-08" db="UniProtKB">
        <authorList>
            <consortium name="RefSeq"/>
        </authorList>
    </citation>
    <scope>IDENTIFICATION</scope>
    <source>
        <strain evidence="5">OHB3-1</strain>
    </source>
</reference>
<sequence>MHVWPKHLPHSPSSWPHAAAAPPPPPDPSFWHHHQRVPNALTPGTPCFPQPMATTVGRFGGAAFSVIPPPHPMYKVDPSSSSSSVAQSHPPLDSYPSKESIDSAIGDVLAKPWLPLPLGLKPPSLDSVKVELHRQGIPKIPPSSSSCASLP</sequence>
<feature type="region of interest" description="Disordered" evidence="3">
    <location>
        <begin position="1"/>
        <end position="36"/>
    </location>
</feature>
<dbReference type="KEGG" id="mcha:111011055"/>
<dbReference type="PANTHER" id="PTHR31312">
    <property type="entry name" value="TRANSCRIPTION ACTIVATOR GLK1"/>
    <property type="match status" value="1"/>
</dbReference>
<keyword evidence="4" id="KW-1185">Reference proteome</keyword>
<proteinExistence type="predicted"/>
<feature type="compositionally biased region" description="Low complexity" evidence="3">
    <location>
        <begin position="10"/>
        <end position="20"/>
    </location>
</feature>
<name>A0A6J1CFV4_MOMCH</name>